<dbReference type="EMBL" id="BTFW01000001">
    <property type="protein sequence ID" value="GMM60923.1"/>
    <property type="molecule type" value="Genomic_DNA"/>
</dbReference>
<dbReference type="Pfam" id="PF03968">
    <property type="entry name" value="LptD_N"/>
    <property type="match status" value="1"/>
</dbReference>
<accession>A0ABQ6P6P5</accession>
<keyword evidence="1" id="KW-0732">Signal</keyword>
<dbReference type="RefSeq" id="WP_317974656.1">
    <property type="nucleotide sequence ID" value="NZ_BTFW01000001.1"/>
</dbReference>
<dbReference type="PANTHER" id="PTHR36504">
    <property type="entry name" value="LIPOPOLYSACCHARIDE EXPORT SYSTEM PROTEIN LPTA"/>
    <property type="match status" value="1"/>
</dbReference>
<dbReference type="InterPro" id="IPR052037">
    <property type="entry name" value="LPS_export_LptA"/>
</dbReference>
<reference evidence="3 4" key="1">
    <citation type="submission" date="2023-06" db="EMBL/GenBank/DDBJ databases">
        <title>Draft genome sequence of Novosphingobium sp. strain IK01.</title>
        <authorList>
            <person name="Hatamoto M."/>
            <person name="Ikarashi T."/>
            <person name="Yamaguchi T."/>
        </authorList>
    </citation>
    <scope>NUCLEOTIDE SEQUENCE [LARGE SCALE GENOMIC DNA]</scope>
    <source>
        <strain evidence="3 4">IK01</strain>
    </source>
</reference>
<dbReference type="InterPro" id="IPR005653">
    <property type="entry name" value="OstA-like_N"/>
</dbReference>
<evidence type="ECO:0000256" key="1">
    <source>
        <dbReference type="ARBA" id="ARBA00022729"/>
    </source>
</evidence>
<dbReference type="Proteomes" id="UP001187221">
    <property type="component" value="Unassembled WGS sequence"/>
</dbReference>
<sequence length="200" mass="20769">MTDPHTLSPRRLSTRALALRSLVGGFALCGTIVAGAQVLSAQAIARHNSNAPVNFAADRMEMQDKQKRVVLTGHVDITQEDLRLQAARTTLAYTDGASVQVQRINAAGGVLVTRGDERASGDSAVYDIPRKVITMVGNVALHRGKDTLNGGRLVIDLNTGLSSVDGHHMGADAGAAGGTTTSGGRVTGTFNVAKAQSGKN</sequence>
<dbReference type="PANTHER" id="PTHR36504:SF1">
    <property type="entry name" value="LIPOPOLYSACCHARIDE EXPORT SYSTEM PROTEIN LPTA"/>
    <property type="match status" value="1"/>
</dbReference>
<name>A0ABQ6P6P5_9SPHN</name>
<feature type="domain" description="Organic solvent tolerance-like N-terminal" evidence="2">
    <location>
        <begin position="57"/>
        <end position="160"/>
    </location>
</feature>
<keyword evidence="4" id="KW-1185">Reference proteome</keyword>
<proteinExistence type="predicted"/>
<organism evidence="3 4">
    <name type="scientific">Novosphingobium pituita</name>
    <dbReference type="NCBI Taxonomy" id="3056842"/>
    <lineage>
        <taxon>Bacteria</taxon>
        <taxon>Pseudomonadati</taxon>
        <taxon>Pseudomonadota</taxon>
        <taxon>Alphaproteobacteria</taxon>
        <taxon>Sphingomonadales</taxon>
        <taxon>Sphingomonadaceae</taxon>
        <taxon>Novosphingobium</taxon>
    </lineage>
</organism>
<protein>
    <recommendedName>
        <fullName evidence="2">Organic solvent tolerance-like N-terminal domain-containing protein</fullName>
    </recommendedName>
</protein>
<evidence type="ECO:0000313" key="4">
    <source>
        <dbReference type="Proteomes" id="UP001187221"/>
    </source>
</evidence>
<dbReference type="Gene3D" id="2.60.450.10">
    <property type="entry name" value="Lipopolysaccharide (LPS) transport protein A like domain"/>
    <property type="match status" value="1"/>
</dbReference>
<gene>
    <name evidence="3" type="ORF">NUTIK01_17000</name>
</gene>
<comment type="caution">
    <text evidence="3">The sequence shown here is derived from an EMBL/GenBank/DDBJ whole genome shotgun (WGS) entry which is preliminary data.</text>
</comment>
<evidence type="ECO:0000313" key="3">
    <source>
        <dbReference type="EMBL" id="GMM60923.1"/>
    </source>
</evidence>
<evidence type="ECO:0000259" key="2">
    <source>
        <dbReference type="Pfam" id="PF03968"/>
    </source>
</evidence>